<evidence type="ECO:0000313" key="1">
    <source>
        <dbReference type="EMBL" id="GAO11150.1"/>
    </source>
</evidence>
<gene>
    <name evidence="1" type="ORF">TPA0598_08_00610</name>
</gene>
<keyword evidence="2" id="KW-1185">Reference proteome</keyword>
<reference evidence="1 2" key="2">
    <citation type="journal article" date="2015" name="Stand. Genomic Sci.">
        <title>Draft genome sequence of marine-derived Streptomyces sp. TP-A0598, a producer of anti-MRSA antibiotic lydicamycins.</title>
        <authorList>
            <person name="Komaki H."/>
            <person name="Ichikawa N."/>
            <person name="Hosoyama A."/>
            <person name="Fujita N."/>
            <person name="Igarashi Y."/>
        </authorList>
    </citation>
    <scope>NUCLEOTIDE SEQUENCE [LARGE SCALE GENOMIC DNA]</scope>
    <source>
        <strain evidence="1 2">NBRC 110027</strain>
    </source>
</reference>
<dbReference type="EMBL" id="BBNO01000008">
    <property type="protein sequence ID" value="GAO11150.1"/>
    <property type="molecule type" value="Genomic_DNA"/>
</dbReference>
<reference evidence="2" key="1">
    <citation type="submission" date="2014-09" db="EMBL/GenBank/DDBJ databases">
        <title>Whole genome shotgun sequence of Streptomyces sp. NBRC 110027.</title>
        <authorList>
            <person name="Komaki H."/>
            <person name="Ichikawa N."/>
            <person name="Katano-Makiyama Y."/>
            <person name="Hosoyama A."/>
            <person name="Hashimoto M."/>
            <person name="Uohara A."/>
            <person name="Kitahashi Y."/>
            <person name="Ohji S."/>
            <person name="Kimura A."/>
            <person name="Yamazoe A."/>
            <person name="Igarashi Y."/>
            <person name="Fujita N."/>
        </authorList>
    </citation>
    <scope>NUCLEOTIDE SEQUENCE [LARGE SCALE GENOMIC DNA]</scope>
    <source>
        <strain evidence="2">NBRC 110027</strain>
    </source>
</reference>
<comment type="caution">
    <text evidence="1">The sequence shown here is derived from an EMBL/GenBank/DDBJ whole genome shotgun (WGS) entry which is preliminary data.</text>
</comment>
<proteinExistence type="predicted"/>
<sequence length="81" mass="8839">MNSRPQSIDVFYTKKGGANIKAQLGYRMNGSSSYDRLETISDGDRATSTWKMSWPCKKAVGLLKVQGQGTFETPAATFPGC</sequence>
<name>A0A0P4RDC6_9ACTN</name>
<protein>
    <submittedName>
        <fullName evidence="1">Uncharacterized protein</fullName>
    </submittedName>
</protein>
<evidence type="ECO:0000313" key="2">
    <source>
        <dbReference type="Proteomes" id="UP000048965"/>
    </source>
</evidence>
<dbReference type="AlphaFoldDB" id="A0A0P4RDC6"/>
<dbReference type="Proteomes" id="UP000048965">
    <property type="component" value="Unassembled WGS sequence"/>
</dbReference>
<organism evidence="1 2">
    <name type="scientific">Streptomyces lydicamycinicus</name>
    <dbReference type="NCBI Taxonomy" id="1546107"/>
    <lineage>
        <taxon>Bacteria</taxon>
        <taxon>Bacillati</taxon>
        <taxon>Actinomycetota</taxon>
        <taxon>Actinomycetes</taxon>
        <taxon>Kitasatosporales</taxon>
        <taxon>Streptomycetaceae</taxon>
        <taxon>Streptomyces</taxon>
    </lineage>
</organism>
<accession>A0A0P4RDC6</accession>